<dbReference type="GO" id="GO:0009898">
    <property type="term" value="C:cytoplasmic side of plasma membrane"/>
    <property type="evidence" value="ECO:0007669"/>
    <property type="project" value="TreeGrafter"/>
</dbReference>
<dbReference type="STRING" id="141349.BN1232_06095"/>
<sequence length="449" mass="48078">MSEYDWRHFDQHSTRQPGPPAEPDDPPSAAQRARPQEADTGPLPRADIAAAAELAESAEQQGGPAAPPPPPPARGADNRGASSSAEAFPPRSRPEPPRPRHSAGPVARRDWGHTADPAEQNGSGDKNPSALLDRLSPETLAPPPKPQPSRGWRHALLKSTGGLVNPGLSTYEEKLREDVQTIRGLLRGDCYRIGVFVGKGGTGKSTIATCIASIFAEFRADDRVVAVDADPSFGKLADRIAPATSQTFWDLLGDEANGRLKRWTDVKAHLGSNSETGLWLLRGEHRTQRRRLIDADTYSRAMQIIERYMNIAVIDCGQVLEHDVMQAVLPTLNAAIVVGAMEPGAGLAAGETLAWLGGAGYHRLMRNAVIVLNDPRGRASKQTRASLLRDFTAHADGPTVVMPFDGHLSAGGVIDTKAGVGTRTRRASIEIAAHVAREFAGTALESGRR</sequence>
<dbReference type="Pfam" id="PF01656">
    <property type="entry name" value="CbiA"/>
    <property type="match status" value="1"/>
</dbReference>
<dbReference type="GO" id="GO:0051782">
    <property type="term" value="P:negative regulation of cell division"/>
    <property type="evidence" value="ECO:0007669"/>
    <property type="project" value="TreeGrafter"/>
</dbReference>
<feature type="region of interest" description="Disordered" evidence="1">
    <location>
        <begin position="1"/>
        <end position="153"/>
    </location>
</feature>
<evidence type="ECO:0000313" key="4">
    <source>
        <dbReference type="Proteomes" id="UP000199251"/>
    </source>
</evidence>
<dbReference type="Gene3D" id="3.40.50.300">
    <property type="entry name" value="P-loop containing nucleotide triphosphate hydrolases"/>
    <property type="match status" value="1"/>
</dbReference>
<dbReference type="GO" id="GO:0005829">
    <property type="term" value="C:cytosol"/>
    <property type="evidence" value="ECO:0007669"/>
    <property type="project" value="TreeGrafter"/>
</dbReference>
<dbReference type="PANTHER" id="PTHR43384:SF14">
    <property type="entry name" value="ESX-1 SECRETION-ASSOCIATED PROTEIN ESPI"/>
    <property type="match status" value="1"/>
</dbReference>
<dbReference type="PANTHER" id="PTHR43384">
    <property type="entry name" value="SEPTUM SITE-DETERMINING PROTEIN MIND HOMOLOG, CHLOROPLASTIC-RELATED"/>
    <property type="match status" value="1"/>
</dbReference>
<dbReference type="GO" id="GO:0016887">
    <property type="term" value="F:ATP hydrolysis activity"/>
    <property type="evidence" value="ECO:0007669"/>
    <property type="project" value="TreeGrafter"/>
</dbReference>
<evidence type="ECO:0000313" key="3">
    <source>
        <dbReference type="EMBL" id="CQD24190.1"/>
    </source>
</evidence>
<gene>
    <name evidence="3" type="ORF">BN1232_06095</name>
</gene>
<dbReference type="InterPro" id="IPR050625">
    <property type="entry name" value="ParA/MinD_ATPase"/>
</dbReference>
<evidence type="ECO:0000259" key="2">
    <source>
        <dbReference type="Pfam" id="PF01656"/>
    </source>
</evidence>
<feature type="domain" description="CobQ/CobB/MinD/ParA nucleotide binding" evidence="2">
    <location>
        <begin position="195"/>
        <end position="386"/>
    </location>
</feature>
<dbReference type="SUPFAM" id="SSF52540">
    <property type="entry name" value="P-loop containing nucleoside triphosphate hydrolases"/>
    <property type="match status" value="1"/>
</dbReference>
<dbReference type="Proteomes" id="UP000199251">
    <property type="component" value="Unassembled WGS sequence"/>
</dbReference>
<protein>
    <submittedName>
        <fullName evidence="3">Chromosome partitioning ATPase</fullName>
    </submittedName>
</protein>
<accession>A0A0E4H345</accession>
<feature type="compositionally biased region" description="Low complexity" evidence="1">
    <location>
        <begin position="46"/>
        <end position="59"/>
    </location>
</feature>
<proteinExistence type="predicted"/>
<dbReference type="InterPro" id="IPR002586">
    <property type="entry name" value="CobQ/CobB/MinD/ParA_Nub-bd_dom"/>
</dbReference>
<evidence type="ECO:0000256" key="1">
    <source>
        <dbReference type="SAM" id="MobiDB-lite"/>
    </source>
</evidence>
<dbReference type="GO" id="GO:0005524">
    <property type="term" value="F:ATP binding"/>
    <property type="evidence" value="ECO:0007669"/>
    <property type="project" value="TreeGrafter"/>
</dbReference>
<reference evidence="3 4" key="1">
    <citation type="submission" date="2015-03" db="EMBL/GenBank/DDBJ databases">
        <authorList>
            <person name="Urmite Genomes"/>
        </authorList>
    </citation>
    <scope>NUCLEOTIDE SEQUENCE [LARGE SCALE GENOMIC DNA]</scope>
    <source>
        <strain evidence="3 4">CSUR P1491</strain>
    </source>
</reference>
<dbReference type="EMBL" id="CTEE01000002">
    <property type="protein sequence ID" value="CQD24190.1"/>
    <property type="molecule type" value="Genomic_DNA"/>
</dbReference>
<name>A0A0E4H345_MYCLN</name>
<organism evidence="3 4">
    <name type="scientific">Mycobacterium lentiflavum</name>
    <dbReference type="NCBI Taxonomy" id="141349"/>
    <lineage>
        <taxon>Bacteria</taxon>
        <taxon>Bacillati</taxon>
        <taxon>Actinomycetota</taxon>
        <taxon>Actinomycetes</taxon>
        <taxon>Mycobacteriales</taxon>
        <taxon>Mycobacteriaceae</taxon>
        <taxon>Mycobacterium</taxon>
        <taxon>Mycobacterium simiae complex</taxon>
    </lineage>
</organism>
<dbReference type="AlphaFoldDB" id="A0A0E4H345"/>
<dbReference type="InterPro" id="IPR027417">
    <property type="entry name" value="P-loop_NTPase"/>
</dbReference>
<dbReference type="RefSeq" id="WP_175364719.1">
    <property type="nucleotide sequence ID" value="NZ_CTEE01000002.1"/>
</dbReference>
<feature type="compositionally biased region" description="Basic and acidic residues" evidence="1">
    <location>
        <begin position="1"/>
        <end position="13"/>
    </location>
</feature>